<evidence type="ECO:0000313" key="2">
    <source>
        <dbReference type="Proteomes" id="UP000490386"/>
    </source>
</evidence>
<comment type="caution">
    <text evidence="1">The sequence shown here is derived from an EMBL/GenBank/DDBJ whole genome shotgun (WGS) entry which is preliminary data.</text>
</comment>
<dbReference type="OrthoDB" id="5106431at2"/>
<evidence type="ECO:0000313" key="1">
    <source>
        <dbReference type="EMBL" id="KAB1638497.1"/>
    </source>
</evidence>
<keyword evidence="1" id="KW-0808">Transferase</keyword>
<dbReference type="EMBL" id="WBJX01000002">
    <property type="protein sequence ID" value="KAB1638497.1"/>
    <property type="molecule type" value="Genomic_DNA"/>
</dbReference>
<accession>A0A7J5B3A0</accession>
<dbReference type="RefSeq" id="WP_151423528.1">
    <property type="nucleotide sequence ID" value="NZ_WBJX01000002.1"/>
</dbReference>
<keyword evidence="2" id="KW-1185">Reference proteome</keyword>
<dbReference type="Gene3D" id="3.40.50.150">
    <property type="entry name" value="Vaccinia Virus protein VP39"/>
    <property type="match status" value="1"/>
</dbReference>
<dbReference type="Proteomes" id="UP000490386">
    <property type="component" value="Unassembled WGS sequence"/>
</dbReference>
<dbReference type="AlphaFoldDB" id="A0A7J5B3A0"/>
<reference evidence="1 2" key="1">
    <citation type="submission" date="2019-09" db="EMBL/GenBank/DDBJ databases">
        <title>Phylogeny of genus Pseudoclavibacter and closely related genus.</title>
        <authorList>
            <person name="Li Y."/>
        </authorList>
    </citation>
    <scope>NUCLEOTIDE SEQUENCE [LARGE SCALE GENOMIC DNA]</scope>
    <source>
        <strain evidence="1 2">THG-MD12</strain>
    </source>
</reference>
<sequence>MTSATHTSGSAATDSQRPRLEERYFRRMAAAADEKTQLTDWLRGGRILDIGAGGGDLAARIATLPDVEEVIALDDSVDAVAHLNAIHGITVRFGTADQLAELGLRDLDGIVMSSVLHEIASYNPRGPEHGRQAALANLAVIGRALRPGGVLVIRDFVTPSNPDRTLTLITPGRDGDALLSAYREQVPVPELADFTARGPHTFTATARAVTEALLTVNWGVESLQREAQEQYCQLQLEELVHEVEALQVGLSPLHHKAWVQSGYREHLADWTVLEQDGTPWFPETKAIWVFEKRIPPDSATS</sequence>
<protein>
    <submittedName>
        <fullName evidence="1">Methyltransferase domain-containing protein</fullName>
    </submittedName>
</protein>
<gene>
    <name evidence="1" type="ORF">F8O03_08910</name>
</gene>
<keyword evidence="1" id="KW-0489">Methyltransferase</keyword>
<dbReference type="CDD" id="cd02440">
    <property type="entry name" value="AdoMet_MTases"/>
    <property type="match status" value="1"/>
</dbReference>
<dbReference type="GO" id="GO:0008168">
    <property type="term" value="F:methyltransferase activity"/>
    <property type="evidence" value="ECO:0007669"/>
    <property type="project" value="UniProtKB-KW"/>
</dbReference>
<dbReference type="GO" id="GO:0032259">
    <property type="term" value="P:methylation"/>
    <property type="evidence" value="ECO:0007669"/>
    <property type="project" value="UniProtKB-KW"/>
</dbReference>
<proteinExistence type="predicted"/>
<organism evidence="1 2">
    <name type="scientific">Pseudoclavibacter terrae</name>
    <dbReference type="NCBI Taxonomy" id="1530195"/>
    <lineage>
        <taxon>Bacteria</taxon>
        <taxon>Bacillati</taxon>
        <taxon>Actinomycetota</taxon>
        <taxon>Actinomycetes</taxon>
        <taxon>Micrococcales</taxon>
        <taxon>Microbacteriaceae</taxon>
        <taxon>Pseudoclavibacter</taxon>
    </lineage>
</organism>
<dbReference type="SUPFAM" id="SSF53335">
    <property type="entry name" value="S-adenosyl-L-methionine-dependent methyltransferases"/>
    <property type="match status" value="1"/>
</dbReference>
<name>A0A7J5B3A0_9MICO</name>
<dbReference type="InterPro" id="IPR029063">
    <property type="entry name" value="SAM-dependent_MTases_sf"/>
</dbReference>